<dbReference type="EMBL" id="CP001707">
    <property type="protein sequence ID" value="ACV26027.1"/>
    <property type="molecule type" value="Genomic_DNA"/>
</dbReference>
<proteinExistence type="predicted"/>
<dbReference type="STRING" id="523791.Kkor_0607"/>
<keyword evidence="1" id="KW-0732">Signal</keyword>
<feature type="chain" id="PRO_5002983541" description="Lipoprotein" evidence="1">
    <location>
        <begin position="21"/>
        <end position="182"/>
    </location>
</feature>
<dbReference type="InParanoid" id="C7R9D6"/>
<dbReference type="RefSeq" id="WP_012800541.1">
    <property type="nucleotide sequence ID" value="NC_013166.1"/>
</dbReference>
<dbReference type="KEGG" id="kko:Kkor_0607"/>
<feature type="signal peptide" evidence="1">
    <location>
        <begin position="1"/>
        <end position="20"/>
    </location>
</feature>
<evidence type="ECO:0000256" key="1">
    <source>
        <dbReference type="SAM" id="SignalP"/>
    </source>
</evidence>
<evidence type="ECO:0000313" key="3">
    <source>
        <dbReference type="Proteomes" id="UP000001231"/>
    </source>
</evidence>
<gene>
    <name evidence="2" type="ordered locus">Kkor_0607</name>
</gene>
<evidence type="ECO:0000313" key="2">
    <source>
        <dbReference type="EMBL" id="ACV26027.1"/>
    </source>
</evidence>
<dbReference type="HOGENOM" id="CLU_1480157_0_0_6"/>
<dbReference type="AlphaFoldDB" id="C7R9D6"/>
<accession>C7R9D6</accession>
<protein>
    <recommendedName>
        <fullName evidence="4">Lipoprotein</fullName>
    </recommendedName>
</protein>
<organism evidence="2 3">
    <name type="scientific">Kangiella koreensis (strain DSM 16069 / JCM 12317 / KCTC 12182 / SW-125)</name>
    <dbReference type="NCBI Taxonomy" id="523791"/>
    <lineage>
        <taxon>Bacteria</taxon>
        <taxon>Pseudomonadati</taxon>
        <taxon>Pseudomonadota</taxon>
        <taxon>Gammaproteobacteria</taxon>
        <taxon>Kangiellales</taxon>
        <taxon>Kangiellaceae</taxon>
        <taxon>Kangiella</taxon>
    </lineage>
</organism>
<dbReference type="eggNOG" id="ENOG50346PT">
    <property type="taxonomic scope" value="Bacteria"/>
</dbReference>
<keyword evidence="3" id="KW-1185">Reference proteome</keyword>
<dbReference type="OrthoDB" id="6022376at2"/>
<evidence type="ECO:0008006" key="4">
    <source>
        <dbReference type="Google" id="ProtNLM"/>
    </source>
</evidence>
<reference evidence="2 3" key="1">
    <citation type="journal article" date="2009" name="Stand. Genomic Sci.">
        <title>Complete genome sequence of Kangiella koreensis type strain (SW-125).</title>
        <authorList>
            <person name="Han C."/>
            <person name="Sikorski J."/>
            <person name="Lapidus A."/>
            <person name="Nolan M."/>
            <person name="Glavina Del Rio T."/>
            <person name="Tice H."/>
            <person name="Cheng J.F."/>
            <person name="Lucas S."/>
            <person name="Chen F."/>
            <person name="Copeland A."/>
            <person name="Ivanova N."/>
            <person name="Mavromatis K."/>
            <person name="Ovchinnikova G."/>
            <person name="Pati A."/>
            <person name="Bruce D."/>
            <person name="Goodwin L."/>
            <person name="Pitluck S."/>
            <person name="Chen A."/>
            <person name="Palaniappan K."/>
            <person name="Land M."/>
            <person name="Hauser L."/>
            <person name="Chang Y.J."/>
            <person name="Jeffries C.D."/>
            <person name="Chain P."/>
            <person name="Saunders E."/>
            <person name="Brettin T."/>
            <person name="Goker M."/>
            <person name="Tindall B.J."/>
            <person name="Bristow J."/>
            <person name="Eisen J.A."/>
            <person name="Markowitz V."/>
            <person name="Hugenholtz P."/>
            <person name="Kyrpides N.C."/>
            <person name="Klenk H.P."/>
            <person name="Detter J.C."/>
        </authorList>
    </citation>
    <scope>NUCLEOTIDE SEQUENCE [LARGE SCALE GENOMIC DNA]</scope>
    <source>
        <strain evidence="3">DSM 16069 / KCTC 12182 / SW-125</strain>
    </source>
</reference>
<sequence>MKTIRNLLLISMIITLSACATRLTKPEGPAEAPETAFRAYERVILTPITIAPDFAEHSSNQSARDKMDNYLKQLMSSTFKDVEFEMVDDASQVVPNGKRTLVIQPHIKEIKFVNTAARIFAGAMAGGSAVLMEVSMNDINASKSIGNPEFYADASAWAGWGADNQVLNKVIEDINFYFRTNY</sequence>
<dbReference type="PROSITE" id="PS51257">
    <property type="entry name" value="PROKAR_LIPOPROTEIN"/>
    <property type="match status" value="1"/>
</dbReference>
<dbReference type="Proteomes" id="UP000001231">
    <property type="component" value="Chromosome"/>
</dbReference>
<name>C7R9D6_KANKD</name>